<reference evidence="1 2" key="1">
    <citation type="journal article" date="2004" name="Nature">
        <title>Genome evolution in yeasts.</title>
        <authorList>
            <consortium name="Genolevures"/>
            <person name="Dujon B."/>
            <person name="Sherman D."/>
            <person name="Fischer G."/>
            <person name="Durrens P."/>
            <person name="Casaregola S."/>
            <person name="Lafontaine I."/>
            <person name="de Montigny J."/>
            <person name="Marck C."/>
            <person name="Neuveglise C."/>
            <person name="Talla E."/>
            <person name="Goffard N."/>
            <person name="Frangeul L."/>
            <person name="Aigle M."/>
            <person name="Anthouard V."/>
            <person name="Babour A."/>
            <person name="Barbe V."/>
            <person name="Barnay S."/>
            <person name="Blanchin S."/>
            <person name="Beckerich J.M."/>
            <person name="Beyne E."/>
            <person name="Bleykasten C."/>
            <person name="Boisrame A."/>
            <person name="Boyer J."/>
            <person name="Cattolico L."/>
            <person name="Confanioleri F."/>
            <person name="de Daruvar A."/>
            <person name="Despons L."/>
            <person name="Fabre E."/>
            <person name="Fairhead C."/>
            <person name="Ferry-Dumazet H."/>
            <person name="Groppi A."/>
            <person name="Hantraye F."/>
            <person name="Hennequin C."/>
            <person name="Jauniaux N."/>
            <person name="Joyet P."/>
            <person name="Kachouri R."/>
            <person name="Kerrest A."/>
            <person name="Koszul R."/>
            <person name="Lemaire M."/>
            <person name="Lesur I."/>
            <person name="Ma L."/>
            <person name="Muller H."/>
            <person name="Nicaud J.M."/>
            <person name="Nikolski M."/>
            <person name="Oztas S."/>
            <person name="Ozier-Kalogeropoulos O."/>
            <person name="Pellenz S."/>
            <person name="Potier S."/>
            <person name="Richard G.F."/>
            <person name="Straub M.L."/>
            <person name="Suleau A."/>
            <person name="Swennene D."/>
            <person name="Tekaia F."/>
            <person name="Wesolowski-Louvel M."/>
            <person name="Westhof E."/>
            <person name="Wirth B."/>
            <person name="Zeniou-Meyer M."/>
            <person name="Zivanovic I."/>
            <person name="Bolotin-Fukuhara M."/>
            <person name="Thierry A."/>
            <person name="Bouchier C."/>
            <person name="Caudron B."/>
            <person name="Scarpelli C."/>
            <person name="Gaillardin C."/>
            <person name="Weissenbach J."/>
            <person name="Wincker P."/>
            <person name="Souciet J.L."/>
        </authorList>
    </citation>
    <scope>NUCLEOTIDE SEQUENCE [LARGE SCALE GENOMIC DNA]</scope>
    <source>
        <strain evidence="2">ATCC 36239 / CBS 767 / BCRC 21394 / JCM 1990 / NBRC 0083 / IGC 2968</strain>
    </source>
</reference>
<dbReference type="HOGENOM" id="CLU_1165700_0_0_1"/>
<evidence type="ECO:0000313" key="2">
    <source>
        <dbReference type="Proteomes" id="UP000000599"/>
    </source>
</evidence>
<keyword evidence="2" id="KW-1185">Reference proteome</keyword>
<dbReference type="KEGG" id="dha:DEHA2D01760g"/>
<sequence>MSRRKGKAHGVSISEEFSRLDPEIEDEILEAYSSITSESQDFFLHQLPNYLRQLQIPTCFTNDITQCVDYYYEYMHNEGGDFKLNESNYKQAITFQLILAYTITASTNDINEVNIIDIVDIDKLIRNANKLVKFRNAYTHIYGSWKLFVDAATTLTDSSELTVTNYQLTLPDLKKIKSFLNLDETSNGNVSLGDSFLIDMLSCCTTTQHGDIINYDYNKPKKGSYITIKDFAEILGNLGELD</sequence>
<organism evidence="1 2">
    <name type="scientific">Debaryomyces hansenii (strain ATCC 36239 / CBS 767 / BCRC 21394 / JCM 1990 / NBRC 0083 / IGC 2968)</name>
    <name type="common">Yeast</name>
    <name type="synonym">Torulaspora hansenii</name>
    <dbReference type="NCBI Taxonomy" id="284592"/>
    <lineage>
        <taxon>Eukaryota</taxon>
        <taxon>Fungi</taxon>
        <taxon>Dikarya</taxon>
        <taxon>Ascomycota</taxon>
        <taxon>Saccharomycotina</taxon>
        <taxon>Pichiomycetes</taxon>
        <taxon>Debaryomycetaceae</taxon>
        <taxon>Debaryomyces</taxon>
    </lineage>
</organism>
<protein>
    <submittedName>
        <fullName evidence="1">DEHA2D01760p</fullName>
    </submittedName>
</protein>
<dbReference type="STRING" id="284592.Q6BTC5"/>
<dbReference type="AlphaFoldDB" id="Q6BTC5"/>
<dbReference type="RefSeq" id="XP_458545.2">
    <property type="nucleotide sequence ID" value="XM_458545.1"/>
</dbReference>
<dbReference type="VEuPathDB" id="FungiDB:DEHA2D01760g"/>
<dbReference type="InParanoid" id="Q6BTC5"/>
<dbReference type="OMA" id="TRDITEC"/>
<dbReference type="GeneID" id="2901221"/>
<dbReference type="InterPro" id="IPR014841">
    <property type="entry name" value="Rad33"/>
</dbReference>
<dbReference type="Proteomes" id="UP000000599">
    <property type="component" value="Chromosome D"/>
</dbReference>
<dbReference type="EMBL" id="CR382136">
    <property type="protein sequence ID" value="CAG86677.2"/>
    <property type="molecule type" value="Genomic_DNA"/>
</dbReference>
<evidence type="ECO:0000313" key="1">
    <source>
        <dbReference type="EMBL" id="CAG86677.2"/>
    </source>
</evidence>
<dbReference type="OrthoDB" id="4085867at2759"/>
<name>Q6BTC5_DEBHA</name>
<gene>
    <name evidence="1" type="ordered locus">DEHA2D01760g</name>
</gene>
<accession>Q6BTC5</accession>
<dbReference type="eggNOG" id="ENOG502RZDT">
    <property type="taxonomic scope" value="Eukaryota"/>
</dbReference>
<dbReference type="Pfam" id="PF08730">
    <property type="entry name" value="Rad33"/>
    <property type="match status" value="1"/>
</dbReference>
<proteinExistence type="predicted"/>